<sequence length="45" mass="5201">MLKAIDLNRLNAIGAEELARWQYPEKGIIFEIPLPEINNKKVHDV</sequence>
<accession>E3GJ66</accession>
<dbReference type="AlphaFoldDB" id="E3GJ66"/>
<organism evidence="1 2">
    <name type="scientific">Eubacterium callanderi</name>
    <dbReference type="NCBI Taxonomy" id="53442"/>
    <lineage>
        <taxon>Bacteria</taxon>
        <taxon>Bacillati</taxon>
        <taxon>Bacillota</taxon>
        <taxon>Clostridia</taxon>
        <taxon>Eubacteriales</taxon>
        <taxon>Eubacteriaceae</taxon>
        <taxon>Eubacterium</taxon>
    </lineage>
</organism>
<evidence type="ECO:0000313" key="1">
    <source>
        <dbReference type="EMBL" id="ADO35701.1"/>
    </source>
</evidence>
<reference key="1">
    <citation type="submission" date="2010-09" db="EMBL/GenBank/DDBJ databases">
        <authorList>
            <person name="Roh H."/>
            <person name="Ko H.-J."/>
            <person name="Kim D."/>
            <person name="Choi D.G."/>
            <person name="Park S."/>
            <person name="Kim S."/>
            <person name="Kim K.H."/>
            <person name="Chang I.S."/>
            <person name="Choi I.-G."/>
        </authorList>
    </citation>
    <scope>NUCLEOTIDE SEQUENCE</scope>
    <source>
        <strain>KIST612</strain>
    </source>
</reference>
<dbReference type="Proteomes" id="UP000006873">
    <property type="component" value="Chromosome"/>
</dbReference>
<keyword evidence="2" id="KW-1185">Reference proteome</keyword>
<reference evidence="1 2" key="2">
    <citation type="journal article" date="2011" name="J. Bacteriol.">
        <title>Complete genome sequence of a carbon monoxide-utilizing acetogen, Eubacterium limosum KIST612.</title>
        <authorList>
            <person name="Roh H."/>
            <person name="Ko H.J."/>
            <person name="Kim D."/>
            <person name="Choi D.G."/>
            <person name="Park S."/>
            <person name="Kim S."/>
            <person name="Chang I.S."/>
            <person name="Choi I.G."/>
        </authorList>
    </citation>
    <scope>NUCLEOTIDE SEQUENCE [LARGE SCALE GENOMIC DNA]</scope>
    <source>
        <strain evidence="1 2">KIST612</strain>
    </source>
</reference>
<name>E3GJ66_9FIRM</name>
<dbReference type="EMBL" id="CP002273">
    <property type="protein sequence ID" value="ADO35701.1"/>
    <property type="molecule type" value="Genomic_DNA"/>
</dbReference>
<proteinExistence type="predicted"/>
<evidence type="ECO:0000313" key="2">
    <source>
        <dbReference type="Proteomes" id="UP000006873"/>
    </source>
</evidence>
<gene>
    <name evidence="1" type="ordered locus">ELI_0687</name>
</gene>
<protein>
    <submittedName>
        <fullName evidence="1">Uncharacterized protein</fullName>
    </submittedName>
</protein>
<dbReference type="KEGG" id="elm:ELI_0687"/>
<dbReference type="HOGENOM" id="CLU_3199939_0_0_9"/>